<dbReference type="SUPFAM" id="SSF117782">
    <property type="entry name" value="YbjQ-like"/>
    <property type="match status" value="1"/>
</dbReference>
<reference evidence="2 3" key="1">
    <citation type="submission" date="2017-02" db="EMBL/GenBank/DDBJ databases">
        <authorList>
            <person name="Peterson S.W."/>
        </authorList>
    </citation>
    <scope>NUCLEOTIDE SEQUENCE [LARGE SCALE GENOMIC DNA]</scope>
    <source>
        <strain evidence="2 3">ATCC 17233</strain>
    </source>
</reference>
<dbReference type="InterPro" id="IPR002765">
    <property type="entry name" value="UPF0145_YbjQ-like"/>
</dbReference>
<organism evidence="2 3">
    <name type="scientific">Eubacterium ruminantium</name>
    <dbReference type="NCBI Taxonomy" id="42322"/>
    <lineage>
        <taxon>Bacteria</taxon>
        <taxon>Bacillati</taxon>
        <taxon>Bacillota</taxon>
        <taxon>Clostridia</taxon>
        <taxon>Eubacteriales</taxon>
        <taxon>Eubacteriaceae</taxon>
        <taxon>Eubacterium</taxon>
    </lineage>
</organism>
<protein>
    <submittedName>
        <fullName evidence="2">Uncharacterized conserved protein YbjQ, UPF0145 family</fullName>
    </submittedName>
</protein>
<dbReference type="RefSeq" id="WP_078785740.1">
    <property type="nucleotide sequence ID" value="NZ_CACZYW010000011.1"/>
</dbReference>
<dbReference type="AlphaFoldDB" id="A0A1T4JYW3"/>
<gene>
    <name evidence="2" type="ORF">SAMN02745110_00043</name>
</gene>
<sequence>MADLLLTTGDNFEGYEITDYLGFVVGQAVYQSSFIKGIAADIPGSENQDLGDLNDCDDEVKKNLIKNAKSKRANAIIGIEMKYAQLASGSFAVLMTGTAVRIKKKENVIPDVHKELFVTNYYTRLVPRPVKVVAECRNDDVNLSVWFYNYNLDDINAVRADIELTNLYDEKLVIKGVDLVIDKGNISLIKSDYVPCDLSANDIKLLKDAKVIINKYVTPRGVFACNDSPINVSMSTRRLEALKAKRGIDAVEKYRTDGMIWTCNCGHVNEAGNTECIVCGRKQDDIRLNTKFDYEKMIEEMKEKEYVNELKDVLMSYIKDIDTKYRLQLLEIMESGQIYERTRGNMKDSVIEKVEKVFEDN</sequence>
<dbReference type="Pfam" id="PF01906">
    <property type="entry name" value="YbjQ_1"/>
    <property type="match status" value="1"/>
</dbReference>
<name>A0A1T4JYW3_9FIRM</name>
<comment type="similarity">
    <text evidence="1">Belongs to the UPF0145 family.</text>
</comment>
<dbReference type="InterPro" id="IPR035439">
    <property type="entry name" value="UPF0145_dom_sf"/>
</dbReference>
<evidence type="ECO:0000256" key="1">
    <source>
        <dbReference type="ARBA" id="ARBA00010751"/>
    </source>
</evidence>
<dbReference type="PANTHER" id="PTHR34068">
    <property type="entry name" value="UPF0145 PROTEIN YBJQ"/>
    <property type="match status" value="1"/>
</dbReference>
<dbReference type="Proteomes" id="UP000189857">
    <property type="component" value="Unassembled WGS sequence"/>
</dbReference>
<evidence type="ECO:0000313" key="2">
    <source>
        <dbReference type="EMBL" id="SJZ35442.1"/>
    </source>
</evidence>
<proteinExistence type="inferred from homology"/>
<dbReference type="EMBL" id="FUXA01000003">
    <property type="protein sequence ID" value="SJZ35442.1"/>
    <property type="molecule type" value="Genomic_DNA"/>
</dbReference>
<keyword evidence="3" id="KW-1185">Reference proteome</keyword>
<evidence type="ECO:0000313" key="3">
    <source>
        <dbReference type="Proteomes" id="UP000189857"/>
    </source>
</evidence>
<dbReference type="PANTHER" id="PTHR34068:SF1">
    <property type="entry name" value="UPF0145 PROTEIN YBJQ"/>
    <property type="match status" value="1"/>
</dbReference>
<dbReference type="OrthoDB" id="9796448at2"/>
<accession>A0A1T4JYW3</accession>
<dbReference type="Gene3D" id="3.30.110.70">
    <property type="entry name" value="Hypothetical protein apc22750. Chain B"/>
    <property type="match status" value="1"/>
</dbReference>